<dbReference type="PANTHER" id="PTHR12677">
    <property type="entry name" value="GOLGI APPARATUS MEMBRANE PROTEIN TVP38-RELATED"/>
    <property type="match status" value="1"/>
</dbReference>
<dbReference type="Proteomes" id="UP000001964">
    <property type="component" value="Chromosome"/>
</dbReference>
<keyword evidence="5 6" id="KW-0472">Membrane</keyword>
<evidence type="ECO:0000259" key="7">
    <source>
        <dbReference type="Pfam" id="PF09335"/>
    </source>
</evidence>
<dbReference type="KEGG" id="mmr:Mmar10_0460"/>
<dbReference type="EMBL" id="CP000449">
    <property type="protein sequence ID" value="ABI64753.1"/>
    <property type="molecule type" value="Genomic_DNA"/>
</dbReference>
<keyword evidence="3 6" id="KW-0812">Transmembrane</keyword>
<comment type="subcellular location">
    <subcellularLocation>
        <location evidence="1 6">Cell membrane</location>
        <topology evidence="1 6">Multi-pass membrane protein</topology>
    </subcellularLocation>
</comment>
<keyword evidence="4 6" id="KW-1133">Transmembrane helix</keyword>
<evidence type="ECO:0000256" key="5">
    <source>
        <dbReference type="ARBA" id="ARBA00023136"/>
    </source>
</evidence>
<evidence type="ECO:0000256" key="2">
    <source>
        <dbReference type="ARBA" id="ARBA00022475"/>
    </source>
</evidence>
<dbReference type="STRING" id="394221.Mmar10_0460"/>
<sequence length="258" mass="27516">MPDVANQPPPDPSGGPNSTPRWLRPVLAAVLLCFFAALLLTGTGPQEMLTWLRDSGGLTRELTGQHIVLAALFYTLTYVALASLALPGALWLTIGAGFLLGPVWAVPVSMIGLTLGAVNTVLLVRFFAGEARRDRLRSRYRRIAAGFERNQLSYVILLRLLPLPYFGVNMAAGLSTVRLWAFALGTVVGSLPSIILYAGFGAGIGSLAEMDSLPGPEALLQPAVLVPLAMIVPLAVAPLVMRHRARRAKARALSGESR</sequence>
<feature type="transmembrane region" description="Helical" evidence="6">
    <location>
        <begin position="179"/>
        <end position="200"/>
    </location>
</feature>
<feature type="transmembrane region" description="Helical" evidence="6">
    <location>
        <begin position="66"/>
        <end position="92"/>
    </location>
</feature>
<feature type="domain" description="VTT" evidence="7">
    <location>
        <begin position="90"/>
        <end position="202"/>
    </location>
</feature>
<gene>
    <name evidence="8" type="ordered locus">Mmar10_0460</name>
</gene>
<dbReference type="GO" id="GO:0005886">
    <property type="term" value="C:plasma membrane"/>
    <property type="evidence" value="ECO:0007669"/>
    <property type="project" value="UniProtKB-SubCell"/>
</dbReference>
<comment type="similarity">
    <text evidence="6">Belongs to the TVP38/TMEM64 family.</text>
</comment>
<keyword evidence="9" id="KW-1185">Reference proteome</keyword>
<dbReference type="HOGENOM" id="CLU_038944_7_0_5"/>
<evidence type="ECO:0000256" key="3">
    <source>
        <dbReference type="ARBA" id="ARBA00022692"/>
    </source>
</evidence>
<dbReference type="RefSeq" id="WP_011642400.1">
    <property type="nucleotide sequence ID" value="NC_008347.1"/>
</dbReference>
<feature type="transmembrane region" description="Helical" evidence="6">
    <location>
        <begin position="220"/>
        <end position="241"/>
    </location>
</feature>
<dbReference type="InterPro" id="IPR032816">
    <property type="entry name" value="VTT_dom"/>
</dbReference>
<feature type="transmembrane region" description="Helical" evidence="6">
    <location>
        <begin position="22"/>
        <end position="45"/>
    </location>
</feature>
<reference evidence="8 9" key="1">
    <citation type="submission" date="2006-08" db="EMBL/GenBank/DDBJ databases">
        <title>Complete sequence of Maricaulis maris MCS10.</title>
        <authorList>
            <consortium name="US DOE Joint Genome Institute"/>
            <person name="Copeland A."/>
            <person name="Lucas S."/>
            <person name="Lapidus A."/>
            <person name="Barry K."/>
            <person name="Detter J.C."/>
            <person name="Glavina del Rio T."/>
            <person name="Hammon N."/>
            <person name="Israni S."/>
            <person name="Dalin E."/>
            <person name="Tice H."/>
            <person name="Pitluck S."/>
            <person name="Saunders E."/>
            <person name="Brettin T."/>
            <person name="Bruce D."/>
            <person name="Han C."/>
            <person name="Tapia R."/>
            <person name="Gilna P."/>
            <person name="Schmutz J."/>
            <person name="Larimer F."/>
            <person name="Land M."/>
            <person name="Hauser L."/>
            <person name="Kyrpides N."/>
            <person name="Mikhailova N."/>
            <person name="Viollier P."/>
            <person name="Stephens C."/>
            <person name="Richardson P."/>
        </authorList>
    </citation>
    <scope>NUCLEOTIDE SEQUENCE [LARGE SCALE GENOMIC DNA]</scope>
    <source>
        <strain evidence="8 9">MCS10</strain>
    </source>
</reference>
<evidence type="ECO:0000313" key="9">
    <source>
        <dbReference type="Proteomes" id="UP000001964"/>
    </source>
</evidence>
<name>Q0ASI4_MARMM</name>
<protein>
    <recommendedName>
        <fullName evidence="6">TVP38/TMEM64 family membrane protein</fullName>
    </recommendedName>
</protein>
<accession>Q0ASI4</accession>
<evidence type="ECO:0000256" key="4">
    <source>
        <dbReference type="ARBA" id="ARBA00022989"/>
    </source>
</evidence>
<dbReference type="PANTHER" id="PTHR12677:SF59">
    <property type="entry name" value="GOLGI APPARATUS MEMBRANE PROTEIN TVP38-RELATED"/>
    <property type="match status" value="1"/>
</dbReference>
<dbReference type="AlphaFoldDB" id="Q0ASI4"/>
<evidence type="ECO:0000313" key="8">
    <source>
        <dbReference type="EMBL" id="ABI64753.1"/>
    </source>
</evidence>
<proteinExistence type="inferred from homology"/>
<keyword evidence="2 6" id="KW-1003">Cell membrane</keyword>
<dbReference type="Pfam" id="PF09335">
    <property type="entry name" value="VTT_dom"/>
    <property type="match status" value="1"/>
</dbReference>
<evidence type="ECO:0000256" key="6">
    <source>
        <dbReference type="RuleBase" id="RU366058"/>
    </source>
</evidence>
<dbReference type="eggNOG" id="COG0398">
    <property type="taxonomic scope" value="Bacteria"/>
</dbReference>
<feature type="transmembrane region" description="Helical" evidence="6">
    <location>
        <begin position="104"/>
        <end position="128"/>
    </location>
</feature>
<organism evidence="8 9">
    <name type="scientific">Maricaulis maris (strain MCS10)</name>
    <name type="common">Caulobacter maris</name>
    <dbReference type="NCBI Taxonomy" id="394221"/>
    <lineage>
        <taxon>Bacteria</taxon>
        <taxon>Pseudomonadati</taxon>
        <taxon>Pseudomonadota</taxon>
        <taxon>Alphaproteobacteria</taxon>
        <taxon>Maricaulales</taxon>
        <taxon>Maricaulaceae</taxon>
        <taxon>Maricaulis</taxon>
    </lineage>
</organism>
<dbReference type="InterPro" id="IPR015414">
    <property type="entry name" value="TMEM64"/>
</dbReference>
<evidence type="ECO:0000256" key="1">
    <source>
        <dbReference type="ARBA" id="ARBA00004651"/>
    </source>
</evidence>